<sequence length="208" mass="21603">MRRAVLAAIALTAVAACTPGADDPRPVVAGSGPPVVLPGAPGESGTVATPGQTLGTYAPDVSAADVRFAEGMIGHHRQALEMTGLVADRAANEQVKALAGRITAAQQPEIGVLGGWLNRLGREIPAGHAHTTGYGMASPAEMNDLRAARGEAFDRLFLTLMIRHHEGAVTMAGEQLKGGRDQLMRTLALDIVTGQQIEIGRMRSMLAG</sequence>
<gene>
    <name evidence="3" type="ORF">FDA94_26520</name>
</gene>
<dbReference type="RefSeq" id="WP_137249791.1">
    <property type="nucleotide sequence ID" value="NZ_SZQA01000029.1"/>
</dbReference>
<proteinExistence type="predicted"/>
<dbReference type="Pfam" id="PF03713">
    <property type="entry name" value="DUF305"/>
    <property type="match status" value="1"/>
</dbReference>
<reference evidence="3 4" key="1">
    <citation type="submission" date="2019-04" db="EMBL/GenBank/DDBJ databases">
        <title>Herbidospora sp. NEAU-GS14.nov., a novel actinomycete isolated from soil.</title>
        <authorList>
            <person name="Han L."/>
        </authorList>
    </citation>
    <scope>NUCLEOTIDE SEQUENCE [LARGE SCALE GENOMIC DNA]</scope>
    <source>
        <strain evidence="3 4">NEAU-GS14</strain>
    </source>
</reference>
<dbReference type="PROSITE" id="PS51257">
    <property type="entry name" value="PROKAR_LIPOPROTEIN"/>
    <property type="match status" value="1"/>
</dbReference>
<organism evidence="3 4">
    <name type="scientific">Herbidospora galbida</name>
    <dbReference type="NCBI Taxonomy" id="2575442"/>
    <lineage>
        <taxon>Bacteria</taxon>
        <taxon>Bacillati</taxon>
        <taxon>Actinomycetota</taxon>
        <taxon>Actinomycetes</taxon>
        <taxon>Streptosporangiales</taxon>
        <taxon>Streptosporangiaceae</taxon>
        <taxon>Herbidospora</taxon>
    </lineage>
</organism>
<dbReference type="InterPro" id="IPR005183">
    <property type="entry name" value="DUF305_CopM-like"/>
</dbReference>
<dbReference type="InterPro" id="IPR012347">
    <property type="entry name" value="Ferritin-like"/>
</dbReference>
<keyword evidence="4" id="KW-1185">Reference proteome</keyword>
<comment type="caution">
    <text evidence="3">The sequence shown here is derived from an EMBL/GenBank/DDBJ whole genome shotgun (WGS) entry which is preliminary data.</text>
</comment>
<feature type="chain" id="PRO_5020705291" evidence="1">
    <location>
        <begin position="22"/>
        <end position="208"/>
    </location>
</feature>
<evidence type="ECO:0000259" key="2">
    <source>
        <dbReference type="Pfam" id="PF03713"/>
    </source>
</evidence>
<feature type="domain" description="DUF305" evidence="2">
    <location>
        <begin position="65"/>
        <end position="206"/>
    </location>
</feature>
<dbReference type="Proteomes" id="UP000308705">
    <property type="component" value="Unassembled WGS sequence"/>
</dbReference>
<dbReference type="PANTHER" id="PTHR36933">
    <property type="entry name" value="SLL0788 PROTEIN"/>
    <property type="match status" value="1"/>
</dbReference>
<evidence type="ECO:0000313" key="3">
    <source>
        <dbReference type="EMBL" id="TKK85227.1"/>
    </source>
</evidence>
<accession>A0A4U3MBZ2</accession>
<dbReference type="Gene3D" id="1.20.1260.10">
    <property type="match status" value="1"/>
</dbReference>
<dbReference type="OrthoDB" id="26872at2"/>
<dbReference type="PANTHER" id="PTHR36933:SF1">
    <property type="entry name" value="SLL0788 PROTEIN"/>
    <property type="match status" value="1"/>
</dbReference>
<dbReference type="EMBL" id="SZQA01000029">
    <property type="protein sequence ID" value="TKK85227.1"/>
    <property type="molecule type" value="Genomic_DNA"/>
</dbReference>
<evidence type="ECO:0000256" key="1">
    <source>
        <dbReference type="SAM" id="SignalP"/>
    </source>
</evidence>
<feature type="signal peptide" evidence="1">
    <location>
        <begin position="1"/>
        <end position="21"/>
    </location>
</feature>
<protein>
    <submittedName>
        <fullName evidence="3">DUF305 domain-containing protein</fullName>
    </submittedName>
</protein>
<dbReference type="AlphaFoldDB" id="A0A4U3MBZ2"/>
<evidence type="ECO:0000313" key="4">
    <source>
        <dbReference type="Proteomes" id="UP000308705"/>
    </source>
</evidence>
<name>A0A4U3MBZ2_9ACTN</name>
<keyword evidence="1" id="KW-0732">Signal</keyword>